<dbReference type="InterPro" id="IPR035956">
    <property type="entry name" value="RimP_N_sf"/>
</dbReference>
<dbReference type="OMA" id="YIHVSLY"/>
<comment type="similarity">
    <text evidence="3">Belongs to the RimP family.</text>
</comment>
<dbReference type="Gene3D" id="3.30.300.70">
    <property type="entry name" value="RimP-like superfamily, N-terminal"/>
    <property type="match status" value="1"/>
</dbReference>
<dbReference type="EMBL" id="QRVL01000001">
    <property type="protein sequence ID" value="RGS41971.1"/>
    <property type="molecule type" value="Genomic_DNA"/>
</dbReference>
<dbReference type="HAMAP" id="MF_01077">
    <property type="entry name" value="RimP"/>
    <property type="match status" value="1"/>
</dbReference>
<organism evidence="6 7">
    <name type="scientific">Roseburia hominis</name>
    <dbReference type="NCBI Taxonomy" id="301301"/>
    <lineage>
        <taxon>Bacteria</taxon>
        <taxon>Bacillati</taxon>
        <taxon>Bacillota</taxon>
        <taxon>Clostridia</taxon>
        <taxon>Lachnospirales</taxon>
        <taxon>Lachnospiraceae</taxon>
        <taxon>Roseburia</taxon>
    </lineage>
</organism>
<keyword evidence="2 3" id="KW-0690">Ribosome biogenesis</keyword>
<dbReference type="InterPro" id="IPR028989">
    <property type="entry name" value="RimP_N"/>
</dbReference>
<comment type="function">
    <text evidence="3">Required for maturation of 30S ribosomal subunits.</text>
</comment>
<dbReference type="CDD" id="cd01734">
    <property type="entry name" value="YlxS_C"/>
    <property type="match status" value="1"/>
</dbReference>
<dbReference type="PANTHER" id="PTHR33867:SF1">
    <property type="entry name" value="RIBOSOME MATURATION FACTOR RIMP"/>
    <property type="match status" value="1"/>
</dbReference>
<dbReference type="GeneID" id="93723499"/>
<dbReference type="PANTHER" id="PTHR33867">
    <property type="entry name" value="RIBOSOME MATURATION FACTOR RIMP"/>
    <property type="match status" value="1"/>
</dbReference>
<evidence type="ECO:0000256" key="2">
    <source>
        <dbReference type="ARBA" id="ARBA00022517"/>
    </source>
</evidence>
<feature type="domain" description="Ribosome maturation factor RimP N-terminal" evidence="4">
    <location>
        <begin position="14"/>
        <end position="85"/>
    </location>
</feature>
<dbReference type="GO" id="GO:0006412">
    <property type="term" value="P:translation"/>
    <property type="evidence" value="ECO:0007669"/>
    <property type="project" value="TreeGrafter"/>
</dbReference>
<dbReference type="GO" id="GO:0000028">
    <property type="term" value="P:ribosomal small subunit assembly"/>
    <property type="evidence" value="ECO:0007669"/>
    <property type="project" value="TreeGrafter"/>
</dbReference>
<dbReference type="FunFam" id="3.30.300.70:FF:000001">
    <property type="entry name" value="Ribosome maturation factor RimP"/>
    <property type="match status" value="1"/>
</dbReference>
<dbReference type="Gene3D" id="2.30.30.180">
    <property type="entry name" value="Ribosome maturation factor RimP, C-terminal domain"/>
    <property type="match status" value="1"/>
</dbReference>
<dbReference type="InterPro" id="IPR028998">
    <property type="entry name" value="RimP_C"/>
</dbReference>
<dbReference type="RefSeq" id="WP_014079855.1">
    <property type="nucleotide sequence ID" value="NZ_CAKMUY010000016.1"/>
</dbReference>
<reference evidence="6 7" key="1">
    <citation type="submission" date="2018-08" db="EMBL/GenBank/DDBJ databases">
        <title>A genome reference for cultivated species of the human gut microbiota.</title>
        <authorList>
            <person name="Zou Y."/>
            <person name="Xue W."/>
            <person name="Luo G."/>
        </authorList>
    </citation>
    <scope>NUCLEOTIDE SEQUENCE [LARGE SCALE GENOMIC DNA]</scope>
    <source>
        <strain evidence="6 7">AF22-12AC</strain>
    </source>
</reference>
<dbReference type="Pfam" id="PF02576">
    <property type="entry name" value="RimP_N"/>
    <property type="match status" value="1"/>
</dbReference>
<gene>
    <name evidence="3" type="primary">rimP</name>
    <name evidence="6" type="ORF">DWX93_01125</name>
</gene>
<dbReference type="InterPro" id="IPR003728">
    <property type="entry name" value="Ribosome_maturation_RimP"/>
</dbReference>
<comment type="caution">
    <text evidence="6">The sequence shown here is derived from an EMBL/GenBank/DDBJ whole genome shotgun (WGS) entry which is preliminary data.</text>
</comment>
<dbReference type="SUPFAM" id="SSF74942">
    <property type="entry name" value="YhbC-like, C-terminal domain"/>
    <property type="match status" value="1"/>
</dbReference>
<dbReference type="InterPro" id="IPR036847">
    <property type="entry name" value="RimP_C_sf"/>
</dbReference>
<protein>
    <recommendedName>
        <fullName evidence="3">Ribosome maturation factor RimP</fullName>
    </recommendedName>
</protein>
<dbReference type="AlphaFoldDB" id="A0A173Y4E1"/>
<name>A0A173Y4E1_9FIRM</name>
<comment type="subcellular location">
    <subcellularLocation>
        <location evidence="3">Cytoplasm</location>
    </subcellularLocation>
</comment>
<dbReference type="Proteomes" id="UP000266172">
    <property type="component" value="Unassembled WGS sequence"/>
</dbReference>
<feature type="domain" description="Ribosome maturation factor RimP C-terminal" evidence="5">
    <location>
        <begin position="89"/>
        <end position="155"/>
    </location>
</feature>
<proteinExistence type="inferred from homology"/>
<evidence type="ECO:0000313" key="6">
    <source>
        <dbReference type="EMBL" id="RGS41971.1"/>
    </source>
</evidence>
<dbReference type="SUPFAM" id="SSF75420">
    <property type="entry name" value="YhbC-like, N-terminal domain"/>
    <property type="match status" value="1"/>
</dbReference>
<dbReference type="GO" id="GO:0005829">
    <property type="term" value="C:cytosol"/>
    <property type="evidence" value="ECO:0007669"/>
    <property type="project" value="TreeGrafter"/>
</dbReference>
<accession>A0A173Y4E1</accession>
<evidence type="ECO:0000256" key="3">
    <source>
        <dbReference type="HAMAP-Rule" id="MF_01077"/>
    </source>
</evidence>
<sequence length="155" mass="18162">MSKRETYEARTEELITPILERMHFELVDVEYVKEGGTWYLRAYIDKEGGITVNDCEAVAREMNEILDREDFVEDSYVFEVSSPGLGRPLKKEKDYVRSMGKEIEIRTYRAINREKEFYGILSAYDESTVTIETENGEKMTFEKPDIALIRLAFDF</sequence>
<keyword evidence="1 3" id="KW-0963">Cytoplasm</keyword>
<evidence type="ECO:0000313" key="7">
    <source>
        <dbReference type="Proteomes" id="UP000266172"/>
    </source>
</evidence>
<evidence type="ECO:0000259" key="5">
    <source>
        <dbReference type="Pfam" id="PF17384"/>
    </source>
</evidence>
<evidence type="ECO:0000256" key="1">
    <source>
        <dbReference type="ARBA" id="ARBA00022490"/>
    </source>
</evidence>
<evidence type="ECO:0000259" key="4">
    <source>
        <dbReference type="Pfam" id="PF02576"/>
    </source>
</evidence>
<dbReference type="Pfam" id="PF17384">
    <property type="entry name" value="DUF150_C"/>
    <property type="match status" value="1"/>
</dbReference>